<accession>A0A2K2FTK8</accession>
<dbReference type="EMBL" id="LYMM01000084">
    <property type="protein sequence ID" value="PNU02111.1"/>
    <property type="molecule type" value="Genomic_DNA"/>
</dbReference>
<reference evidence="1 2" key="1">
    <citation type="submission" date="2016-05" db="EMBL/GenBank/DDBJ databases">
        <title>Complete genome sequence of Novosphingobium guangzhouense SA925(T).</title>
        <authorList>
            <person name="Sha S."/>
        </authorList>
    </citation>
    <scope>NUCLEOTIDE SEQUENCE [LARGE SCALE GENOMIC DNA]</scope>
    <source>
        <strain evidence="1 2">SA925</strain>
    </source>
</reference>
<organism evidence="1 2">
    <name type="scientific">Novosphingobium guangzhouense</name>
    <dbReference type="NCBI Taxonomy" id="1850347"/>
    <lineage>
        <taxon>Bacteria</taxon>
        <taxon>Pseudomonadati</taxon>
        <taxon>Pseudomonadota</taxon>
        <taxon>Alphaproteobacteria</taxon>
        <taxon>Sphingomonadales</taxon>
        <taxon>Sphingomonadaceae</taxon>
        <taxon>Novosphingobium</taxon>
    </lineage>
</organism>
<comment type="caution">
    <text evidence="1">The sequence shown here is derived from an EMBL/GenBank/DDBJ whole genome shotgun (WGS) entry which is preliminary data.</text>
</comment>
<keyword evidence="2" id="KW-1185">Reference proteome</keyword>
<name>A0A2K2FTK8_9SPHN</name>
<sequence>MNWMLSFVLRSKDRQRISADRWLHIFNCGKDNLTIYTGIVHLLDEVDLRSKEVIDFLARVSEDGNIVIAEGSPRFTEIAQSLLDSSDREGILVFALALAGSNASQVVELANIANLSERRFSTPAGRDAIAALQVAKGHDDIEYAALTAVEGDSVGQHAVLAVARSALITTAEMKAAVAHIATKVVDGEHVRIEAVNVLKQMLDKERSELRSRHCWVRLKLPDTLFRRIEA</sequence>
<dbReference type="AlphaFoldDB" id="A0A2K2FTK8"/>
<gene>
    <name evidence="1" type="ORF">A8V01_09510</name>
</gene>
<proteinExistence type="predicted"/>
<evidence type="ECO:0000313" key="1">
    <source>
        <dbReference type="EMBL" id="PNU02111.1"/>
    </source>
</evidence>
<protein>
    <submittedName>
        <fullName evidence="1">Uncharacterized protein</fullName>
    </submittedName>
</protein>
<dbReference type="Proteomes" id="UP000236327">
    <property type="component" value="Unassembled WGS sequence"/>
</dbReference>
<evidence type="ECO:0000313" key="2">
    <source>
        <dbReference type="Proteomes" id="UP000236327"/>
    </source>
</evidence>